<dbReference type="Proteomes" id="UP000321773">
    <property type="component" value="Unassembled WGS sequence"/>
</dbReference>
<evidence type="ECO:0000313" key="2">
    <source>
        <dbReference type="EMBL" id="GEM05363.1"/>
    </source>
</evidence>
<organism evidence="3 4">
    <name type="scientific">Halolactibacillus miurensis</name>
    <dbReference type="NCBI Taxonomy" id="306541"/>
    <lineage>
        <taxon>Bacteria</taxon>
        <taxon>Bacillati</taxon>
        <taxon>Bacillota</taxon>
        <taxon>Bacilli</taxon>
        <taxon>Bacillales</taxon>
        <taxon>Bacillaceae</taxon>
        <taxon>Halolactibacillus</taxon>
    </lineage>
</organism>
<evidence type="ECO:0000313" key="3">
    <source>
        <dbReference type="EMBL" id="SFT02437.1"/>
    </source>
</evidence>
<dbReference type="AlphaFoldDB" id="A0A1I6UMC7"/>
<protein>
    <submittedName>
        <fullName evidence="3">Branched-chain amino acid transport protein</fullName>
    </submittedName>
</protein>
<gene>
    <name evidence="2" type="ORF">HMI01_23510</name>
    <name evidence="3" type="ORF">SAMN05421668_1299</name>
</gene>
<keyword evidence="1" id="KW-0472">Membrane</keyword>
<dbReference type="Pfam" id="PF05437">
    <property type="entry name" value="AzlD"/>
    <property type="match status" value="1"/>
</dbReference>
<dbReference type="OrthoDB" id="9811308at2"/>
<dbReference type="RefSeq" id="WP_062323029.1">
    <property type="nucleotide sequence ID" value="NZ_BJWJ01000031.1"/>
</dbReference>
<keyword evidence="5" id="KW-1185">Reference proteome</keyword>
<evidence type="ECO:0000313" key="5">
    <source>
        <dbReference type="Proteomes" id="UP000321773"/>
    </source>
</evidence>
<proteinExistence type="predicted"/>
<reference evidence="2 5" key="2">
    <citation type="submission" date="2019-07" db="EMBL/GenBank/DDBJ databases">
        <title>Whole genome shotgun sequence of Halolactibacillus miurensis NBRC 100873.</title>
        <authorList>
            <person name="Hosoyama A."/>
            <person name="Uohara A."/>
            <person name="Ohji S."/>
            <person name="Ichikawa N."/>
        </authorList>
    </citation>
    <scope>NUCLEOTIDE SEQUENCE [LARGE SCALE GENOMIC DNA]</scope>
    <source>
        <strain evidence="2 5">NBRC 100873</strain>
    </source>
</reference>
<sequence length="96" mass="10104">MSLLLLLSLWLVTIVPRILPPFIVDKVSVPPLVGEFLNVIPYATLGALIFPGIIQAIPNEPGISLIGGAVAVVLSLVRVPLVLVVLASVSVVYVLL</sequence>
<evidence type="ECO:0000256" key="1">
    <source>
        <dbReference type="SAM" id="Phobius"/>
    </source>
</evidence>
<dbReference type="EMBL" id="FPAI01000029">
    <property type="protein sequence ID" value="SFT02437.1"/>
    <property type="molecule type" value="Genomic_DNA"/>
</dbReference>
<accession>A0A1I6UMC7</accession>
<feature type="transmembrane region" description="Helical" evidence="1">
    <location>
        <begin position="36"/>
        <end position="57"/>
    </location>
</feature>
<dbReference type="EMBL" id="BJWJ01000031">
    <property type="protein sequence ID" value="GEM05363.1"/>
    <property type="molecule type" value="Genomic_DNA"/>
</dbReference>
<dbReference type="STRING" id="306541.SAMN05421668_1299"/>
<keyword evidence="1" id="KW-1133">Transmembrane helix</keyword>
<dbReference type="InterPro" id="IPR008407">
    <property type="entry name" value="Brnchd-chn_aa_trnsp_AzlD"/>
</dbReference>
<reference evidence="3 4" key="1">
    <citation type="submission" date="2016-10" db="EMBL/GenBank/DDBJ databases">
        <authorList>
            <person name="de Groot N.N."/>
        </authorList>
    </citation>
    <scope>NUCLEOTIDE SEQUENCE [LARGE SCALE GENOMIC DNA]</scope>
    <source>
        <strain evidence="3 4">DSM 17074</strain>
    </source>
</reference>
<name>A0A1I6UMC7_9BACI</name>
<keyword evidence="1" id="KW-0812">Transmembrane</keyword>
<dbReference type="Proteomes" id="UP000199139">
    <property type="component" value="Unassembled WGS sequence"/>
</dbReference>
<feature type="transmembrane region" description="Helical" evidence="1">
    <location>
        <begin position="69"/>
        <end position="95"/>
    </location>
</feature>
<evidence type="ECO:0000313" key="4">
    <source>
        <dbReference type="Proteomes" id="UP000199139"/>
    </source>
</evidence>